<evidence type="ECO:0000259" key="7">
    <source>
        <dbReference type="Pfam" id="PF13908"/>
    </source>
</evidence>
<feature type="domain" description="Shisa N-terminal" evidence="7">
    <location>
        <begin position="112"/>
        <end position="162"/>
    </location>
</feature>
<evidence type="ECO:0000256" key="5">
    <source>
        <dbReference type="SAM" id="MobiDB-lite"/>
    </source>
</evidence>
<dbReference type="PANTHER" id="PTHR31395:SF5">
    <property type="entry name" value="PROTEIN SHISA-4"/>
    <property type="match status" value="1"/>
</dbReference>
<reference evidence="8" key="2">
    <citation type="submission" date="2025-09" db="UniProtKB">
        <authorList>
            <consortium name="Ensembl"/>
        </authorList>
    </citation>
    <scope>IDENTIFICATION</scope>
</reference>
<evidence type="ECO:0000313" key="9">
    <source>
        <dbReference type="Proteomes" id="UP000694541"/>
    </source>
</evidence>
<dbReference type="Proteomes" id="UP000694541">
    <property type="component" value="Unplaced"/>
</dbReference>
<keyword evidence="3 6" id="KW-1133">Transmembrane helix</keyword>
<dbReference type="InterPro" id="IPR053891">
    <property type="entry name" value="Shisa_N"/>
</dbReference>
<evidence type="ECO:0000313" key="8">
    <source>
        <dbReference type="Ensembl" id="ENSANIP00000010963.1"/>
    </source>
</evidence>
<keyword evidence="4 6" id="KW-0472">Membrane</keyword>
<dbReference type="Pfam" id="PF13908">
    <property type="entry name" value="Shisa_N"/>
    <property type="match status" value="1"/>
</dbReference>
<name>A0A8B9MLN8_9AVES</name>
<dbReference type="PANTHER" id="PTHR31395">
    <property type="entry name" value="SHISA"/>
    <property type="match status" value="1"/>
</dbReference>
<evidence type="ECO:0000256" key="4">
    <source>
        <dbReference type="ARBA" id="ARBA00023136"/>
    </source>
</evidence>
<accession>A0A8B9MLN8</accession>
<dbReference type="InterPro" id="IPR026910">
    <property type="entry name" value="Shisa"/>
</dbReference>
<organism evidence="8 9">
    <name type="scientific">Accipiter nisus</name>
    <name type="common">Eurasian sparrowhawk</name>
    <dbReference type="NCBI Taxonomy" id="211598"/>
    <lineage>
        <taxon>Eukaryota</taxon>
        <taxon>Metazoa</taxon>
        <taxon>Chordata</taxon>
        <taxon>Craniata</taxon>
        <taxon>Vertebrata</taxon>
        <taxon>Euteleostomi</taxon>
        <taxon>Archelosauria</taxon>
        <taxon>Archosauria</taxon>
        <taxon>Dinosauria</taxon>
        <taxon>Saurischia</taxon>
        <taxon>Theropoda</taxon>
        <taxon>Coelurosauria</taxon>
        <taxon>Aves</taxon>
        <taxon>Neognathae</taxon>
        <taxon>Neoaves</taxon>
        <taxon>Telluraves</taxon>
        <taxon>Accipitrimorphae</taxon>
        <taxon>Accipitriformes</taxon>
        <taxon>Accipitridae</taxon>
        <taxon>Accipitrinae</taxon>
        <taxon>Accipiter</taxon>
    </lineage>
</organism>
<feature type="region of interest" description="Disordered" evidence="5">
    <location>
        <begin position="1"/>
        <end position="23"/>
    </location>
</feature>
<keyword evidence="9" id="KW-1185">Reference proteome</keyword>
<feature type="transmembrane region" description="Helical" evidence="6">
    <location>
        <begin position="170"/>
        <end position="199"/>
    </location>
</feature>
<reference evidence="8" key="1">
    <citation type="submission" date="2025-08" db="UniProtKB">
        <authorList>
            <consortium name="Ensembl"/>
        </authorList>
    </citation>
    <scope>IDENTIFICATION</scope>
</reference>
<dbReference type="Ensembl" id="ENSANIT00000011349.1">
    <property type="protein sequence ID" value="ENSANIP00000010963.1"/>
    <property type="gene ID" value="ENSANIG00000007431.1"/>
</dbReference>
<evidence type="ECO:0000256" key="6">
    <source>
        <dbReference type="SAM" id="Phobius"/>
    </source>
</evidence>
<protein>
    <submittedName>
        <fullName evidence="8">Shisa family member 4</fullName>
    </submittedName>
</protein>
<proteinExistence type="predicted"/>
<evidence type="ECO:0000256" key="1">
    <source>
        <dbReference type="ARBA" id="ARBA00004370"/>
    </source>
</evidence>
<dbReference type="AlphaFoldDB" id="A0A8B9MLN8"/>
<evidence type="ECO:0000256" key="3">
    <source>
        <dbReference type="ARBA" id="ARBA00022989"/>
    </source>
</evidence>
<dbReference type="GO" id="GO:0016020">
    <property type="term" value="C:membrane"/>
    <property type="evidence" value="ECO:0007669"/>
    <property type="project" value="UniProtKB-SubCell"/>
</dbReference>
<keyword evidence="2 6" id="KW-0812">Transmembrane</keyword>
<feature type="region of interest" description="Disordered" evidence="5">
    <location>
        <begin position="303"/>
        <end position="339"/>
    </location>
</feature>
<sequence length="445" mass="46708">MWGRMEWGRGGHGTRGRMDQDPGECGAGWTRVRGQMGQDGAGYGGDIGAGCSGLWGGTGHRAECGGVWAVPLRQHLGDGGRGLMLAPLGVAVAGLAVPRGPGDGQLSPAAGGEDCLWYVDRNGSWHPGFDCDFFTFCCGTCHQRYCCRDPMRLITERQQRHCLAFSPKTIAGIASAVVLFIAIVTTIVCCFMCSCCYLYQRRQHLRTPLQGAEIPLSSYPPAAPPAPFPMDPKAGPVPPQPGFTPMAVYPPSGPAAQYPLYPSGPPVYNPTGEHWGGHTTPPIPPGGTVALWGLTPCLLPPQHLRPMSQYSPATPEPEHPQGPWHPPPAASQWGQAGDSCPPTLGPGGCHGCGRIRPFPAIPRMTPCWQHRAALVPHTGPFVGASSLALVPTAPCTHGGDARGSPEGRASLHPCTPTSGFGPSSSLLGSALNHILYPTAQCRLGG</sequence>
<comment type="subcellular location">
    <subcellularLocation>
        <location evidence="1">Membrane</location>
    </subcellularLocation>
</comment>
<evidence type="ECO:0000256" key="2">
    <source>
        <dbReference type="ARBA" id="ARBA00022692"/>
    </source>
</evidence>